<comment type="caution">
    <text evidence="2">The sequence shown here is derived from an EMBL/GenBank/DDBJ whole genome shotgun (WGS) entry which is preliminary data.</text>
</comment>
<dbReference type="OrthoDB" id="9799173at2"/>
<keyword evidence="3" id="KW-1185">Reference proteome</keyword>
<reference evidence="2 3" key="1">
    <citation type="submission" date="2018-07" db="EMBL/GenBank/DDBJ databases">
        <title>Chitinophaga K2CV101002-2 sp. nov., isolated from a monsoon evergreen broad-leaved forest soil.</title>
        <authorList>
            <person name="Lv Y."/>
        </authorList>
    </citation>
    <scope>NUCLEOTIDE SEQUENCE [LARGE SCALE GENOMIC DNA]</scope>
    <source>
        <strain evidence="2 3">GDMCC 1.1288</strain>
    </source>
</reference>
<dbReference type="EMBL" id="QPMM01000010">
    <property type="protein sequence ID" value="RFS20461.1"/>
    <property type="molecule type" value="Genomic_DNA"/>
</dbReference>
<protein>
    <submittedName>
        <fullName evidence="2">DUF4065 domain-containing protein</fullName>
    </submittedName>
</protein>
<name>A0A3E1Y6C0_9BACT</name>
<dbReference type="AlphaFoldDB" id="A0A3E1Y6C0"/>
<dbReference type="RefSeq" id="WP_116977183.1">
    <property type="nucleotide sequence ID" value="NZ_QPMM01000010.1"/>
</dbReference>
<dbReference type="Proteomes" id="UP000260644">
    <property type="component" value="Unassembled WGS sequence"/>
</dbReference>
<sequence length="154" mass="17913">MSYTANKVADWFLAHLNTNAGDTISPLKLQKLVYYAQAWHLTKFNKPLFDEPIEAWVHGPVVPSLFYRFKDTCREGIINSLEVSDVTDFPFATNQLLEEVYFVYGEHSAGYLEKLTHSEPPWIEARRGLQIYEKNDTKITHEAMIEYYSSLQME</sequence>
<organism evidence="2 3">
    <name type="scientific">Chitinophaga silvatica</name>
    <dbReference type="NCBI Taxonomy" id="2282649"/>
    <lineage>
        <taxon>Bacteria</taxon>
        <taxon>Pseudomonadati</taxon>
        <taxon>Bacteroidota</taxon>
        <taxon>Chitinophagia</taxon>
        <taxon>Chitinophagales</taxon>
        <taxon>Chitinophagaceae</taxon>
        <taxon>Chitinophaga</taxon>
    </lineage>
</organism>
<accession>A0A3E1Y6C0</accession>
<evidence type="ECO:0000259" key="1">
    <source>
        <dbReference type="Pfam" id="PF13274"/>
    </source>
</evidence>
<feature type="domain" description="Antitoxin SocA-like Panacea" evidence="1">
    <location>
        <begin position="29"/>
        <end position="122"/>
    </location>
</feature>
<evidence type="ECO:0000313" key="2">
    <source>
        <dbReference type="EMBL" id="RFS20461.1"/>
    </source>
</evidence>
<gene>
    <name evidence="2" type="ORF">DVR12_17985</name>
</gene>
<dbReference type="InterPro" id="IPR025272">
    <property type="entry name" value="SocA_Panacea"/>
</dbReference>
<proteinExistence type="predicted"/>
<evidence type="ECO:0000313" key="3">
    <source>
        <dbReference type="Proteomes" id="UP000260644"/>
    </source>
</evidence>
<dbReference type="Pfam" id="PF13274">
    <property type="entry name" value="SocA_Panacea"/>
    <property type="match status" value="1"/>
</dbReference>